<dbReference type="OrthoDB" id="9924765at2"/>
<keyword evidence="5" id="KW-1185">Reference proteome</keyword>
<dbReference type="Proteomes" id="UP000242243">
    <property type="component" value="Unassembled WGS sequence"/>
</dbReference>
<protein>
    <recommendedName>
        <fullName evidence="6">Lipoprotein</fullName>
    </recommendedName>
</protein>
<dbReference type="Proteomes" id="UP000321547">
    <property type="component" value="Unassembled WGS sequence"/>
</dbReference>
<reference evidence="3 4" key="1">
    <citation type="submission" date="2016-10" db="EMBL/GenBank/DDBJ databases">
        <authorList>
            <person name="de Groot N.N."/>
        </authorList>
    </citation>
    <scope>NUCLEOTIDE SEQUENCE [LARGE SCALE GENOMIC DNA]</scope>
    <source>
        <strain evidence="3 4">DSM 17073</strain>
    </source>
</reference>
<evidence type="ECO:0008006" key="6">
    <source>
        <dbReference type="Google" id="ProtNLM"/>
    </source>
</evidence>
<dbReference type="EMBL" id="BJWI01000013">
    <property type="protein sequence ID" value="GEM01628.1"/>
    <property type="molecule type" value="Genomic_DNA"/>
</dbReference>
<keyword evidence="1" id="KW-0732">Signal</keyword>
<dbReference type="PROSITE" id="PS51257">
    <property type="entry name" value="PROKAR_LIPOPROTEIN"/>
    <property type="match status" value="1"/>
</dbReference>
<sequence length="182" mass="20326">MKKLLALLAVALLVVGCQADTDDASTSDNTEDVTVADEKQQEINTMIEDGHYFEINGALTALTDADLTKEEIDTIKAETAEKLITEVDALSESFMSGDLDVNTYSNTLTDFEIIELDGVPEKAAEARTNNSEMITSRQAFKDGEKFFEIEYYDMAKIEFEKVIDSDVHYEDAQARLEELNNM</sequence>
<gene>
    <name evidence="2" type="ORF">HHA03_11600</name>
    <name evidence="3" type="ORF">SAMN05421839_11916</name>
</gene>
<feature type="signal peptide" evidence="1">
    <location>
        <begin position="1"/>
        <end position="19"/>
    </location>
</feature>
<accession>A0A1I5Q7X4</accession>
<evidence type="ECO:0000313" key="5">
    <source>
        <dbReference type="Proteomes" id="UP000321547"/>
    </source>
</evidence>
<dbReference type="EMBL" id="FOXC01000019">
    <property type="protein sequence ID" value="SFP41976.1"/>
    <property type="molecule type" value="Genomic_DNA"/>
</dbReference>
<evidence type="ECO:0000256" key="1">
    <source>
        <dbReference type="SAM" id="SignalP"/>
    </source>
</evidence>
<name>A0A1I5Q7X4_9BACI</name>
<evidence type="ECO:0000313" key="2">
    <source>
        <dbReference type="EMBL" id="GEM01628.1"/>
    </source>
</evidence>
<evidence type="ECO:0000313" key="4">
    <source>
        <dbReference type="Proteomes" id="UP000242243"/>
    </source>
</evidence>
<dbReference type="RefSeq" id="WP_089832138.1">
    <property type="nucleotide sequence ID" value="NZ_BJWI01000013.1"/>
</dbReference>
<dbReference type="AlphaFoldDB" id="A0A1I5Q7X4"/>
<proteinExistence type="predicted"/>
<feature type="chain" id="PRO_5038903186" description="Lipoprotein" evidence="1">
    <location>
        <begin position="20"/>
        <end position="182"/>
    </location>
</feature>
<organism evidence="3 4">
    <name type="scientific">Halolactibacillus halophilus</name>
    <dbReference type="NCBI Taxonomy" id="306540"/>
    <lineage>
        <taxon>Bacteria</taxon>
        <taxon>Bacillati</taxon>
        <taxon>Bacillota</taxon>
        <taxon>Bacilli</taxon>
        <taxon>Bacillales</taxon>
        <taxon>Bacillaceae</taxon>
        <taxon>Halolactibacillus</taxon>
    </lineage>
</organism>
<reference evidence="2 5" key="2">
    <citation type="submission" date="2019-07" db="EMBL/GenBank/DDBJ databases">
        <title>Whole genome shotgun sequence of Halolactibacillus halophilus NBRC 100868.</title>
        <authorList>
            <person name="Hosoyama A."/>
            <person name="Uohara A."/>
            <person name="Ohji S."/>
            <person name="Ichikawa N."/>
        </authorList>
    </citation>
    <scope>NUCLEOTIDE SEQUENCE [LARGE SCALE GENOMIC DNA]</scope>
    <source>
        <strain evidence="2 5">NBRC 100868</strain>
    </source>
</reference>
<evidence type="ECO:0000313" key="3">
    <source>
        <dbReference type="EMBL" id="SFP41976.1"/>
    </source>
</evidence>